<organism evidence="2 3">
    <name type="scientific">Cyphomyrmex costatus</name>
    <dbReference type="NCBI Taxonomy" id="456900"/>
    <lineage>
        <taxon>Eukaryota</taxon>
        <taxon>Metazoa</taxon>
        <taxon>Ecdysozoa</taxon>
        <taxon>Arthropoda</taxon>
        <taxon>Hexapoda</taxon>
        <taxon>Insecta</taxon>
        <taxon>Pterygota</taxon>
        <taxon>Neoptera</taxon>
        <taxon>Endopterygota</taxon>
        <taxon>Hymenoptera</taxon>
        <taxon>Apocrita</taxon>
        <taxon>Aculeata</taxon>
        <taxon>Formicoidea</taxon>
        <taxon>Formicidae</taxon>
        <taxon>Myrmicinae</taxon>
        <taxon>Cyphomyrmex</taxon>
    </lineage>
</organism>
<evidence type="ECO:0000313" key="3">
    <source>
        <dbReference type="Proteomes" id="UP000078542"/>
    </source>
</evidence>
<name>A0A195CKI3_9HYME</name>
<dbReference type="EMBL" id="KQ977622">
    <property type="protein sequence ID" value="KYN01240.1"/>
    <property type="molecule type" value="Genomic_DNA"/>
</dbReference>
<sequence length="130" mass="14930">RERRQGEKRNNEDNEKKIRRSERKSAKREAETAVSNYGDRCPSLGRRAKTNKRVPPVVLERLLVFLFGCLLHENSRSQAVRASSLADPNEAIRKRSSYWPSVAGGTDRLENALLRRAIDVRPKEPSIFFP</sequence>
<evidence type="ECO:0000256" key="1">
    <source>
        <dbReference type="SAM" id="MobiDB-lite"/>
    </source>
</evidence>
<feature type="non-terminal residue" evidence="2">
    <location>
        <position position="1"/>
    </location>
</feature>
<dbReference type="Proteomes" id="UP000078542">
    <property type="component" value="Unassembled WGS sequence"/>
</dbReference>
<accession>A0A195CKI3</accession>
<reference evidence="2 3" key="1">
    <citation type="submission" date="2016-03" db="EMBL/GenBank/DDBJ databases">
        <title>Cyphomyrmex costatus WGS genome.</title>
        <authorList>
            <person name="Nygaard S."/>
            <person name="Hu H."/>
            <person name="Boomsma J."/>
            <person name="Zhang G."/>
        </authorList>
    </citation>
    <scope>NUCLEOTIDE SEQUENCE [LARGE SCALE GENOMIC DNA]</scope>
    <source>
        <strain evidence="2">MS0001</strain>
        <tissue evidence="2">Whole body</tissue>
    </source>
</reference>
<proteinExistence type="predicted"/>
<feature type="compositionally biased region" description="Basic and acidic residues" evidence="1">
    <location>
        <begin position="1"/>
        <end position="16"/>
    </location>
</feature>
<dbReference type="AlphaFoldDB" id="A0A195CKI3"/>
<evidence type="ECO:0000313" key="2">
    <source>
        <dbReference type="EMBL" id="KYN01240.1"/>
    </source>
</evidence>
<keyword evidence="3" id="KW-1185">Reference proteome</keyword>
<gene>
    <name evidence="2" type="ORF">ALC62_07859</name>
</gene>
<feature type="region of interest" description="Disordered" evidence="1">
    <location>
        <begin position="1"/>
        <end position="50"/>
    </location>
</feature>
<protein>
    <submittedName>
        <fullName evidence="2">Uncharacterized protein</fullName>
    </submittedName>
</protein>